<reference evidence="3 4" key="1">
    <citation type="journal article" date="2025" name="Microbiol. Resour. Announc.">
        <title>Draft genome sequences for Neonectria magnoliae and Neonectria punicea, canker pathogens of Liriodendron tulipifera and Acer saccharum in West Virginia.</title>
        <authorList>
            <person name="Petronek H.M."/>
            <person name="Kasson M.T."/>
            <person name="Metheny A.M."/>
            <person name="Stauder C.M."/>
            <person name="Lovett B."/>
            <person name="Lynch S.C."/>
            <person name="Garnas J.R."/>
            <person name="Kasson L.R."/>
            <person name="Stajich J.E."/>
        </authorList>
    </citation>
    <scope>NUCLEOTIDE SEQUENCE [LARGE SCALE GENOMIC DNA]</scope>
    <source>
        <strain evidence="3 4">NRRL 64653</strain>
    </source>
</reference>
<gene>
    <name evidence="3" type="ORF">QQX98_003785</name>
</gene>
<dbReference type="InterPro" id="IPR053112">
    <property type="entry name" value="Fungal_Dehydratase/Hydratase"/>
</dbReference>
<dbReference type="Proteomes" id="UP001498476">
    <property type="component" value="Unassembled WGS sequence"/>
</dbReference>
<keyword evidence="4" id="KW-1185">Reference proteome</keyword>
<proteinExistence type="predicted"/>
<feature type="chain" id="PRO_5047207072" description="AttH domain-containing protein" evidence="1">
    <location>
        <begin position="19"/>
        <end position="333"/>
    </location>
</feature>
<dbReference type="PANTHER" id="PTHR40617">
    <property type="entry name" value="TERPENE CYCLASE ASQC"/>
    <property type="match status" value="1"/>
</dbReference>
<feature type="domain" description="AttH" evidence="2">
    <location>
        <begin position="73"/>
        <end position="205"/>
    </location>
</feature>
<dbReference type="Pfam" id="PF07143">
    <property type="entry name" value="CrtC"/>
    <property type="match status" value="1"/>
</dbReference>
<sequence>MILPFIPLVVGLWATAASMTYRFRPDNHTTWKNTRIPSLINLSEDQNSGSYWSIAFVTATTGQQFLIIHHQYAAFCKSSVLDLQSLKYWKKTEDCEITSETKTVTSDSVSIQFPDFAIEATAPDKISQLQLSASSRDYDFTLDVDSTTSKVLLNGGNGVIAWGPNGANCTHWSIPAARTSGTLKLGKKRALELDPDNSFTWYDHQVTRAAPNFSWFEVHFPNLNVRVSIWVYGRPDSNDAFRYATVRVDQEVTLVLPFVFEEDLDSTWVSPESNRNYPQRWTLKFDNGDYLKIQSVKEEQEIMTDAWTGFVTVDDSNFMGKTYGFGVGDVIYT</sequence>
<protein>
    <recommendedName>
        <fullName evidence="2">AttH domain-containing protein</fullName>
    </recommendedName>
</protein>
<accession>A0ABR1HC77</accession>
<dbReference type="InterPro" id="IPR010791">
    <property type="entry name" value="AttH_dom"/>
</dbReference>
<dbReference type="Gene3D" id="2.40.370.10">
    <property type="entry name" value="AttH-like domain"/>
    <property type="match status" value="2"/>
</dbReference>
<dbReference type="PANTHER" id="PTHR40617:SF1">
    <property type="entry name" value="ATTH DOMAIN-CONTAINING PROTEIN-RELATED"/>
    <property type="match status" value="1"/>
</dbReference>
<evidence type="ECO:0000313" key="4">
    <source>
        <dbReference type="Proteomes" id="UP001498476"/>
    </source>
</evidence>
<name>A0ABR1HC77_9HYPO</name>
<dbReference type="SUPFAM" id="SSF159245">
    <property type="entry name" value="AttH-like"/>
    <property type="match status" value="1"/>
</dbReference>
<evidence type="ECO:0000256" key="1">
    <source>
        <dbReference type="SAM" id="SignalP"/>
    </source>
</evidence>
<dbReference type="Pfam" id="PF17186">
    <property type="entry name" value="Lipocalin_9"/>
    <property type="match status" value="1"/>
</dbReference>
<evidence type="ECO:0000313" key="3">
    <source>
        <dbReference type="EMBL" id="KAK7418767.1"/>
    </source>
</evidence>
<evidence type="ECO:0000259" key="2">
    <source>
        <dbReference type="Pfam" id="PF07143"/>
    </source>
</evidence>
<comment type="caution">
    <text evidence="3">The sequence shown here is derived from an EMBL/GenBank/DDBJ whole genome shotgun (WGS) entry which is preliminary data.</text>
</comment>
<dbReference type="InterPro" id="IPR023374">
    <property type="entry name" value="AttH-like_dom_sf"/>
</dbReference>
<organism evidence="3 4">
    <name type="scientific">Neonectria punicea</name>
    <dbReference type="NCBI Taxonomy" id="979145"/>
    <lineage>
        <taxon>Eukaryota</taxon>
        <taxon>Fungi</taxon>
        <taxon>Dikarya</taxon>
        <taxon>Ascomycota</taxon>
        <taxon>Pezizomycotina</taxon>
        <taxon>Sordariomycetes</taxon>
        <taxon>Hypocreomycetidae</taxon>
        <taxon>Hypocreales</taxon>
        <taxon>Nectriaceae</taxon>
        <taxon>Neonectria</taxon>
    </lineage>
</organism>
<feature type="signal peptide" evidence="1">
    <location>
        <begin position="1"/>
        <end position="18"/>
    </location>
</feature>
<dbReference type="EMBL" id="JAZAVJ010000044">
    <property type="protein sequence ID" value="KAK7418767.1"/>
    <property type="molecule type" value="Genomic_DNA"/>
</dbReference>
<keyword evidence="1" id="KW-0732">Signal</keyword>